<evidence type="ECO:0000313" key="12">
    <source>
        <dbReference type="Proteomes" id="UP000002280"/>
    </source>
</evidence>
<dbReference type="InParanoid" id="F6ZXY2"/>
<dbReference type="CTD" id="64960"/>
<sequence>MLRAARRALPWVRAEARALVCGPAAGAAAGPQLTLRPLGNGLLLQAVRNYADKKPVTQSSQMDDLPSSMLLKDYQNVPGIDRIDDIVKRLLSLEMANQKEKMKIKTEQLLNKMLINPEDTKSLEARVTRLTVKIHNYEEHMQKHRKDKAHKRWLLMSIDQRKKLLKKLRQTNFEVFEKICKDLNIEYTIPPRYNQPTHRRWMAKKAFCIKVFQEKQKLKKLKKQEAELKNKETKKPKSQESLV</sequence>
<name>F6ZXY2_MONDO</name>
<dbReference type="GeneTree" id="ENSGT00390000001737"/>
<protein>
    <recommendedName>
        <fullName evidence="7">Small ribosomal subunit protein uS15m</fullName>
    </recommendedName>
    <alternativeName>
        <fullName evidence="8">28S ribosomal protein S15, mitochondrial</fullName>
    </alternativeName>
</protein>
<evidence type="ECO:0000256" key="10">
    <source>
        <dbReference type="SAM" id="Coils"/>
    </source>
</evidence>
<dbReference type="PANTHER" id="PTHR46685:SF1">
    <property type="entry name" value="SMALL RIBOSOMAL SUBUNIT PROTEIN US15M"/>
    <property type="match status" value="1"/>
</dbReference>
<keyword evidence="10" id="KW-0175">Coiled coil</keyword>
<dbReference type="Gene3D" id="1.10.287.10">
    <property type="entry name" value="S15/NS1, RNA-binding"/>
    <property type="match status" value="1"/>
</dbReference>
<dbReference type="PANTHER" id="PTHR46685">
    <property type="entry name" value="28S RIBOSOMAL PROTEIN S15, MITOCHONDRIAL"/>
    <property type="match status" value="1"/>
</dbReference>
<comment type="subcellular location">
    <subcellularLocation>
        <location evidence="1">Mitochondrion</location>
    </subcellularLocation>
</comment>
<dbReference type="Proteomes" id="UP000002280">
    <property type="component" value="Chromosome 4"/>
</dbReference>
<dbReference type="FunCoup" id="F6ZXY2">
    <property type="interactions" value="1124"/>
</dbReference>
<dbReference type="GO" id="GO:0005730">
    <property type="term" value="C:nucleolus"/>
    <property type="evidence" value="ECO:0007669"/>
    <property type="project" value="Ensembl"/>
</dbReference>
<evidence type="ECO:0000256" key="8">
    <source>
        <dbReference type="ARBA" id="ARBA00035528"/>
    </source>
</evidence>
<evidence type="ECO:0000256" key="3">
    <source>
        <dbReference type="ARBA" id="ARBA00022946"/>
    </source>
</evidence>
<proteinExistence type="inferred from homology"/>
<dbReference type="AlphaFoldDB" id="F6ZXY2"/>
<dbReference type="HOGENOM" id="CLU_094627_0_0_1"/>
<dbReference type="GO" id="GO:0003735">
    <property type="term" value="F:structural constituent of ribosome"/>
    <property type="evidence" value="ECO:0007669"/>
    <property type="project" value="InterPro"/>
</dbReference>
<dbReference type="GO" id="GO:0005654">
    <property type="term" value="C:nucleoplasm"/>
    <property type="evidence" value="ECO:0007669"/>
    <property type="project" value="Ensembl"/>
</dbReference>
<reference evidence="11" key="3">
    <citation type="submission" date="2025-09" db="UniProtKB">
        <authorList>
            <consortium name="Ensembl"/>
        </authorList>
    </citation>
    <scope>IDENTIFICATION</scope>
</reference>
<organism evidence="11 12">
    <name type="scientific">Monodelphis domestica</name>
    <name type="common">Gray short-tailed opossum</name>
    <dbReference type="NCBI Taxonomy" id="13616"/>
    <lineage>
        <taxon>Eukaryota</taxon>
        <taxon>Metazoa</taxon>
        <taxon>Chordata</taxon>
        <taxon>Craniata</taxon>
        <taxon>Vertebrata</taxon>
        <taxon>Euteleostomi</taxon>
        <taxon>Mammalia</taxon>
        <taxon>Metatheria</taxon>
        <taxon>Didelphimorphia</taxon>
        <taxon>Didelphidae</taxon>
        <taxon>Monodelphis</taxon>
    </lineage>
</organism>
<dbReference type="RefSeq" id="XP_007492875.1">
    <property type="nucleotide sequence ID" value="XM_007492813.3"/>
</dbReference>
<evidence type="ECO:0000256" key="9">
    <source>
        <dbReference type="RuleBase" id="RU003919"/>
    </source>
</evidence>
<gene>
    <name evidence="11" type="primary">MRPS15</name>
</gene>
<dbReference type="InterPro" id="IPR005290">
    <property type="entry name" value="Ribosomal_uS15_bac-type"/>
</dbReference>
<dbReference type="CDD" id="cd00353">
    <property type="entry name" value="Ribosomal_S15p_S13e"/>
    <property type="match status" value="1"/>
</dbReference>
<dbReference type="OrthoDB" id="441444at2759"/>
<dbReference type="FunFam" id="1.10.287.10:FF:000015">
    <property type="entry name" value="Mitochondrial ribosomal protein S15"/>
    <property type="match status" value="1"/>
</dbReference>
<keyword evidence="4 9" id="KW-0689">Ribosomal protein</keyword>
<keyword evidence="3" id="KW-0809">Transit peptide</keyword>
<feature type="coiled-coil region" evidence="10">
    <location>
        <begin position="211"/>
        <end position="241"/>
    </location>
</feature>
<keyword evidence="5" id="KW-0496">Mitochondrion</keyword>
<dbReference type="KEGG" id="mdo:103094641"/>
<reference evidence="11 12" key="1">
    <citation type="journal article" date="2007" name="Nature">
        <title>Genome of the marsupial Monodelphis domestica reveals innovation in non-coding sequences.</title>
        <authorList>
            <person name="Mikkelsen T.S."/>
            <person name="Wakefield M.J."/>
            <person name="Aken B."/>
            <person name="Amemiya C.T."/>
            <person name="Chang J.L."/>
            <person name="Duke S."/>
            <person name="Garber M."/>
            <person name="Gentles A.J."/>
            <person name="Goodstadt L."/>
            <person name="Heger A."/>
            <person name="Jurka J."/>
            <person name="Kamal M."/>
            <person name="Mauceli E."/>
            <person name="Searle S.M."/>
            <person name="Sharpe T."/>
            <person name="Baker M.L."/>
            <person name="Batzer M.A."/>
            <person name="Benos P.V."/>
            <person name="Belov K."/>
            <person name="Clamp M."/>
            <person name="Cook A."/>
            <person name="Cuff J."/>
            <person name="Das R."/>
            <person name="Davidow L."/>
            <person name="Deakin J.E."/>
            <person name="Fazzari M.J."/>
            <person name="Glass J.L."/>
            <person name="Grabherr M."/>
            <person name="Greally J.M."/>
            <person name="Gu W."/>
            <person name="Hore T.A."/>
            <person name="Huttley G.A."/>
            <person name="Kleber M."/>
            <person name="Jirtle R.L."/>
            <person name="Koina E."/>
            <person name="Lee J.T."/>
            <person name="Mahony S."/>
            <person name="Marra M.A."/>
            <person name="Miller R.D."/>
            <person name="Nicholls R.D."/>
            <person name="Oda M."/>
            <person name="Papenfuss A.T."/>
            <person name="Parra Z.E."/>
            <person name="Pollock D.D."/>
            <person name="Ray D.A."/>
            <person name="Schein J.E."/>
            <person name="Speed T.P."/>
            <person name="Thompson K."/>
            <person name="VandeBerg J.L."/>
            <person name="Wade C.M."/>
            <person name="Walker J.A."/>
            <person name="Waters P.D."/>
            <person name="Webber C."/>
            <person name="Weidman J.R."/>
            <person name="Xie X."/>
            <person name="Zody M.C."/>
            <person name="Baldwin J."/>
            <person name="Abdouelleil A."/>
            <person name="Abdulkadir J."/>
            <person name="Abebe A."/>
            <person name="Abera B."/>
            <person name="Abreu J."/>
            <person name="Acer S.C."/>
            <person name="Aftuck L."/>
            <person name="Alexander A."/>
            <person name="An P."/>
            <person name="Anderson E."/>
            <person name="Anderson S."/>
            <person name="Arachi H."/>
            <person name="Azer M."/>
            <person name="Bachantsang P."/>
            <person name="Barry A."/>
            <person name="Bayul T."/>
            <person name="Berlin A."/>
            <person name="Bessette D."/>
            <person name="Bloom T."/>
            <person name="Bloom T."/>
            <person name="Boguslavskiy L."/>
            <person name="Bonnet C."/>
            <person name="Boukhgalter B."/>
            <person name="Bourzgui I."/>
            <person name="Brown A."/>
            <person name="Cahill P."/>
            <person name="Channer S."/>
            <person name="Cheshatsang Y."/>
            <person name="Chuda L."/>
            <person name="Citroen M."/>
            <person name="Collymore A."/>
            <person name="Cooke P."/>
            <person name="Costello M."/>
            <person name="D'Aco K."/>
            <person name="Daza R."/>
            <person name="De Haan G."/>
            <person name="DeGray S."/>
            <person name="DeMaso C."/>
            <person name="Dhargay N."/>
            <person name="Dooley K."/>
            <person name="Dooley E."/>
            <person name="Doricent M."/>
            <person name="Dorje P."/>
            <person name="Dorjee K."/>
            <person name="Dupes A."/>
            <person name="Elong R."/>
            <person name="Falk J."/>
            <person name="Farina A."/>
            <person name="Faro S."/>
            <person name="Ferguson D."/>
            <person name="Fisher S."/>
            <person name="Foley C.D."/>
            <person name="Franke A."/>
            <person name="Friedrich D."/>
            <person name="Gadbois L."/>
            <person name="Gearin G."/>
            <person name="Gearin C.R."/>
            <person name="Giannoukos G."/>
            <person name="Goode T."/>
            <person name="Graham J."/>
            <person name="Grandbois E."/>
            <person name="Grewal S."/>
            <person name="Gyaltsen K."/>
            <person name="Hafez N."/>
            <person name="Hagos B."/>
            <person name="Hall J."/>
            <person name="Henson C."/>
            <person name="Hollinger A."/>
            <person name="Honan T."/>
            <person name="Huard M.D."/>
            <person name="Hughes L."/>
            <person name="Hurhula B."/>
            <person name="Husby M.E."/>
            <person name="Kamat A."/>
            <person name="Kanga B."/>
            <person name="Kashin S."/>
            <person name="Khazanovich D."/>
            <person name="Kisner P."/>
            <person name="Lance K."/>
            <person name="Lara M."/>
            <person name="Lee W."/>
            <person name="Lennon N."/>
            <person name="Letendre F."/>
            <person name="LeVine R."/>
            <person name="Lipovsky A."/>
            <person name="Liu X."/>
            <person name="Liu J."/>
            <person name="Liu S."/>
            <person name="Lokyitsang T."/>
            <person name="Lokyitsang Y."/>
            <person name="Lubonja R."/>
            <person name="Lui A."/>
            <person name="MacDonald P."/>
            <person name="Magnisalis V."/>
            <person name="Maru K."/>
            <person name="Matthews C."/>
            <person name="McCusker W."/>
            <person name="McDonough S."/>
            <person name="Mehta T."/>
            <person name="Meldrim J."/>
            <person name="Meneus L."/>
            <person name="Mihai O."/>
            <person name="Mihalev A."/>
            <person name="Mihova T."/>
            <person name="Mittelman R."/>
            <person name="Mlenga V."/>
            <person name="Montmayeur A."/>
            <person name="Mulrain L."/>
            <person name="Navidi A."/>
            <person name="Naylor J."/>
            <person name="Negash T."/>
            <person name="Nguyen T."/>
            <person name="Nguyen N."/>
            <person name="Nicol R."/>
            <person name="Norbu C."/>
            <person name="Norbu N."/>
            <person name="Novod N."/>
            <person name="O'Neill B."/>
            <person name="Osman S."/>
            <person name="Markiewicz E."/>
            <person name="Oyono O.L."/>
            <person name="Patti C."/>
            <person name="Phunkhang P."/>
            <person name="Pierre F."/>
            <person name="Priest M."/>
            <person name="Raghuraman S."/>
            <person name="Rege F."/>
            <person name="Reyes R."/>
            <person name="Rise C."/>
            <person name="Rogov P."/>
            <person name="Ross K."/>
            <person name="Ryan E."/>
            <person name="Settipalli S."/>
            <person name="Shea T."/>
            <person name="Sherpa N."/>
            <person name="Shi L."/>
            <person name="Shih D."/>
            <person name="Sparrow T."/>
            <person name="Spaulding J."/>
            <person name="Stalker J."/>
            <person name="Stange-Thomann N."/>
            <person name="Stavropoulos S."/>
            <person name="Stone C."/>
            <person name="Strader C."/>
            <person name="Tesfaye S."/>
            <person name="Thomson T."/>
            <person name="Thoulutsang Y."/>
            <person name="Thoulutsang D."/>
            <person name="Topham K."/>
            <person name="Topping I."/>
            <person name="Tsamla T."/>
            <person name="Vassiliev H."/>
            <person name="Vo A."/>
            <person name="Wangchuk T."/>
            <person name="Wangdi T."/>
            <person name="Weiand M."/>
            <person name="Wilkinson J."/>
            <person name="Wilson A."/>
            <person name="Yadav S."/>
            <person name="Young G."/>
            <person name="Yu Q."/>
            <person name="Zembek L."/>
            <person name="Zhong D."/>
            <person name="Zimmer A."/>
            <person name="Zwirko Z."/>
            <person name="Jaffe D.B."/>
            <person name="Alvarez P."/>
            <person name="Brockman W."/>
            <person name="Butler J."/>
            <person name="Chin C."/>
            <person name="Gnerre S."/>
            <person name="MacCallum I."/>
            <person name="Graves J.A."/>
            <person name="Ponting C.P."/>
            <person name="Breen M."/>
            <person name="Samollow P.B."/>
            <person name="Lander E.S."/>
            <person name="Lindblad-Toh K."/>
        </authorList>
    </citation>
    <scope>NUCLEOTIDE SEQUENCE [LARGE SCALE GENOMIC DNA]</scope>
</reference>
<evidence type="ECO:0000313" key="11">
    <source>
        <dbReference type="Ensembl" id="ENSMODP00000022207.3"/>
    </source>
</evidence>
<evidence type="ECO:0000256" key="2">
    <source>
        <dbReference type="ARBA" id="ARBA00008434"/>
    </source>
</evidence>
<comment type="similarity">
    <text evidence="2 9">Belongs to the universal ribosomal protein uS15 family.</text>
</comment>
<dbReference type="GeneID" id="103094641"/>
<evidence type="ECO:0000256" key="1">
    <source>
        <dbReference type="ARBA" id="ARBA00004173"/>
    </source>
</evidence>
<evidence type="ECO:0000256" key="5">
    <source>
        <dbReference type="ARBA" id="ARBA00023128"/>
    </source>
</evidence>
<dbReference type="Ensembl" id="ENSMODT00000022596.4">
    <property type="protein sequence ID" value="ENSMODP00000022207.3"/>
    <property type="gene ID" value="ENSMODG00000017813.4"/>
</dbReference>
<dbReference type="HAMAP" id="MF_01343_B">
    <property type="entry name" value="Ribosomal_uS15_B"/>
    <property type="match status" value="1"/>
</dbReference>
<dbReference type="STRING" id="13616.ENSMODP00000022207"/>
<evidence type="ECO:0000256" key="6">
    <source>
        <dbReference type="ARBA" id="ARBA00023274"/>
    </source>
</evidence>
<dbReference type="Pfam" id="PF00312">
    <property type="entry name" value="Ribosomal_S15"/>
    <property type="match status" value="1"/>
</dbReference>
<dbReference type="SMART" id="SM01387">
    <property type="entry name" value="Ribosomal_S15"/>
    <property type="match status" value="1"/>
</dbReference>
<dbReference type="SUPFAM" id="SSF47060">
    <property type="entry name" value="S15/NS1 RNA-binding domain"/>
    <property type="match status" value="1"/>
</dbReference>
<evidence type="ECO:0000256" key="7">
    <source>
        <dbReference type="ARBA" id="ARBA00035249"/>
    </source>
</evidence>
<keyword evidence="12" id="KW-1185">Reference proteome</keyword>
<evidence type="ECO:0000256" key="4">
    <source>
        <dbReference type="ARBA" id="ARBA00022980"/>
    </source>
</evidence>
<dbReference type="GO" id="GO:0005763">
    <property type="term" value="C:mitochondrial small ribosomal subunit"/>
    <property type="evidence" value="ECO:0000318"/>
    <property type="project" value="GO_Central"/>
</dbReference>
<dbReference type="InterPro" id="IPR000589">
    <property type="entry name" value="Ribosomal_uS15"/>
</dbReference>
<dbReference type="eggNOG" id="KOG2815">
    <property type="taxonomic scope" value="Eukaryota"/>
</dbReference>
<keyword evidence="6 9" id="KW-0687">Ribonucleoprotein</keyword>
<dbReference type="GO" id="GO:0006412">
    <property type="term" value="P:translation"/>
    <property type="evidence" value="ECO:0007669"/>
    <property type="project" value="InterPro"/>
</dbReference>
<accession>F6ZXY2</accession>
<dbReference type="InterPro" id="IPR009068">
    <property type="entry name" value="uS15_NS1_RNA-bd_sf"/>
</dbReference>
<dbReference type="Bgee" id="ENSMODG00000017813">
    <property type="expression patterns" value="Expressed in skeletal muscle tissue and 21 other cell types or tissues"/>
</dbReference>
<dbReference type="InterPro" id="IPR052137">
    <property type="entry name" value="uS15_ribosomal"/>
</dbReference>
<dbReference type="OMA" id="EHLHMHP"/>
<reference evidence="11" key="2">
    <citation type="submission" date="2025-08" db="UniProtKB">
        <authorList>
            <consortium name="Ensembl"/>
        </authorList>
    </citation>
    <scope>IDENTIFICATION</scope>
</reference>